<evidence type="ECO:0000259" key="4">
    <source>
        <dbReference type="Pfam" id="PF13610"/>
    </source>
</evidence>
<keyword evidence="1" id="KW-0815">Transposition</keyword>
<dbReference type="PANTHER" id="PTHR35528:SF3">
    <property type="entry name" value="BLL1675 PROTEIN"/>
    <property type="match status" value="1"/>
</dbReference>
<dbReference type="NCBIfam" id="NF033587">
    <property type="entry name" value="transpos_IS6"/>
    <property type="match status" value="1"/>
</dbReference>
<dbReference type="InterPro" id="IPR052183">
    <property type="entry name" value="IS_Transposase"/>
</dbReference>
<keyword evidence="6" id="KW-1185">Reference proteome</keyword>
<dbReference type="GO" id="GO:0006310">
    <property type="term" value="P:DNA recombination"/>
    <property type="evidence" value="ECO:0007669"/>
    <property type="project" value="UniProtKB-KW"/>
</dbReference>
<accession>A0AA37M862</accession>
<protein>
    <recommendedName>
        <fullName evidence="4">DDE domain-containing protein</fullName>
    </recommendedName>
</protein>
<dbReference type="InterPro" id="IPR047930">
    <property type="entry name" value="Transpos_IS6"/>
</dbReference>
<dbReference type="EMBL" id="BPQJ01000076">
    <property type="protein sequence ID" value="GJD66715.1"/>
    <property type="molecule type" value="Genomic_DNA"/>
</dbReference>
<sequence>MQPVSYARHQFPPEIIRHAVWLYLRFMLSYRDVEELLAERGIETTYESVRRWVIKFGPVFARNLRRLRPRPASRWHLDEIVVTIQGRRMYLWRAVDAEGEVLDLLVQPRRDKREESSACRGPCAHSNARVGRTVQFNLRRIPTIS</sequence>
<dbReference type="GO" id="GO:0032196">
    <property type="term" value="P:transposition"/>
    <property type="evidence" value="ECO:0007669"/>
    <property type="project" value="UniProtKB-KW"/>
</dbReference>
<proteinExistence type="predicted"/>
<gene>
    <name evidence="5" type="ORF">MPEAHAMD_6913</name>
</gene>
<name>A0AA37M862_9HYPH</name>
<reference evidence="5" key="2">
    <citation type="submission" date="2021-08" db="EMBL/GenBank/DDBJ databases">
        <authorList>
            <person name="Tani A."/>
            <person name="Ola A."/>
            <person name="Ogura Y."/>
            <person name="Katsura K."/>
            <person name="Hayashi T."/>
        </authorList>
    </citation>
    <scope>NUCLEOTIDE SEQUENCE</scope>
    <source>
        <strain evidence="5">JCM 32048</strain>
    </source>
</reference>
<comment type="caution">
    <text evidence="5">The sequence shown here is derived from an EMBL/GenBank/DDBJ whole genome shotgun (WGS) entry which is preliminary data.</text>
</comment>
<reference evidence="5" key="1">
    <citation type="journal article" date="2016" name="Front. Microbiol.">
        <title>Genome Sequence of the Piezophilic, Mesophilic Sulfate-Reducing Bacterium Desulfovibrio indicus J2T.</title>
        <authorList>
            <person name="Cao J."/>
            <person name="Maignien L."/>
            <person name="Shao Z."/>
            <person name="Alain K."/>
            <person name="Jebbar M."/>
        </authorList>
    </citation>
    <scope>NUCLEOTIDE SEQUENCE</scope>
    <source>
        <strain evidence="5">JCM 32048</strain>
    </source>
</reference>
<dbReference type="InterPro" id="IPR032874">
    <property type="entry name" value="DDE_dom"/>
</dbReference>
<keyword evidence="2" id="KW-0238">DNA-binding</keyword>
<dbReference type="GO" id="GO:0003677">
    <property type="term" value="F:DNA binding"/>
    <property type="evidence" value="ECO:0007669"/>
    <property type="project" value="UniProtKB-KW"/>
</dbReference>
<evidence type="ECO:0000313" key="5">
    <source>
        <dbReference type="EMBL" id="GJD66715.1"/>
    </source>
</evidence>
<keyword evidence="3" id="KW-0233">DNA recombination</keyword>
<evidence type="ECO:0000256" key="3">
    <source>
        <dbReference type="ARBA" id="ARBA00023172"/>
    </source>
</evidence>
<dbReference type="AlphaFoldDB" id="A0AA37M862"/>
<dbReference type="PANTHER" id="PTHR35528">
    <property type="entry name" value="BLL1675 PROTEIN"/>
    <property type="match status" value="1"/>
</dbReference>
<dbReference type="Pfam" id="PF13610">
    <property type="entry name" value="DDE_Tnp_IS240"/>
    <property type="match status" value="1"/>
</dbReference>
<dbReference type="Proteomes" id="UP001055286">
    <property type="component" value="Unassembled WGS sequence"/>
</dbReference>
<evidence type="ECO:0000256" key="2">
    <source>
        <dbReference type="ARBA" id="ARBA00023125"/>
    </source>
</evidence>
<evidence type="ECO:0000256" key="1">
    <source>
        <dbReference type="ARBA" id="ARBA00022578"/>
    </source>
</evidence>
<organism evidence="5 6">
    <name type="scientific">Methylobacterium frigidaeris</name>
    <dbReference type="NCBI Taxonomy" id="2038277"/>
    <lineage>
        <taxon>Bacteria</taxon>
        <taxon>Pseudomonadati</taxon>
        <taxon>Pseudomonadota</taxon>
        <taxon>Alphaproteobacteria</taxon>
        <taxon>Hyphomicrobiales</taxon>
        <taxon>Methylobacteriaceae</taxon>
        <taxon>Methylobacterium</taxon>
    </lineage>
</organism>
<evidence type="ECO:0000313" key="6">
    <source>
        <dbReference type="Proteomes" id="UP001055286"/>
    </source>
</evidence>
<feature type="domain" description="DDE" evidence="4">
    <location>
        <begin position="73"/>
        <end position="113"/>
    </location>
</feature>